<organism evidence="2">
    <name type="scientific">Clostridium tertium</name>
    <dbReference type="NCBI Taxonomy" id="1559"/>
    <lineage>
        <taxon>Bacteria</taxon>
        <taxon>Bacillati</taxon>
        <taxon>Bacillota</taxon>
        <taxon>Clostridia</taxon>
        <taxon>Eubacteriales</taxon>
        <taxon>Clostridiaceae</taxon>
        <taxon>Clostridium</taxon>
    </lineage>
</organism>
<evidence type="ECO:0000313" key="2">
    <source>
        <dbReference type="EMBL" id="VYT89371.1"/>
    </source>
</evidence>
<keyword evidence="1" id="KW-0812">Transmembrane</keyword>
<feature type="transmembrane region" description="Helical" evidence="1">
    <location>
        <begin position="109"/>
        <end position="126"/>
    </location>
</feature>
<name>A0A6N3ACS2_9CLOT</name>
<proteinExistence type="predicted"/>
<protein>
    <submittedName>
        <fullName evidence="2">Uncharacterized protein</fullName>
    </submittedName>
</protein>
<feature type="transmembrane region" description="Helical" evidence="1">
    <location>
        <begin position="85"/>
        <end position="103"/>
    </location>
</feature>
<gene>
    <name evidence="2" type="ORF">CTLFYP3_00939</name>
</gene>
<dbReference type="AlphaFoldDB" id="A0A6N3ACS2"/>
<feature type="transmembrane region" description="Helical" evidence="1">
    <location>
        <begin position="12"/>
        <end position="36"/>
    </location>
</feature>
<feature type="transmembrane region" description="Helical" evidence="1">
    <location>
        <begin position="48"/>
        <end position="65"/>
    </location>
</feature>
<feature type="transmembrane region" description="Helical" evidence="1">
    <location>
        <begin position="213"/>
        <end position="235"/>
    </location>
</feature>
<dbReference type="EMBL" id="CACRTO010000008">
    <property type="protein sequence ID" value="VYT89371.1"/>
    <property type="molecule type" value="Genomic_DNA"/>
</dbReference>
<keyword evidence="1" id="KW-0472">Membrane</keyword>
<keyword evidence="1" id="KW-1133">Transmembrane helix</keyword>
<evidence type="ECO:0000256" key="1">
    <source>
        <dbReference type="SAM" id="Phobius"/>
    </source>
</evidence>
<sequence length="299" mass="35509">MGSERRNLEQLRVFFAFSLAWGIISNIAIIFIKLGIHNEFLWSIDFNGFSFMMMFSTFILGIFSIQNIHLNCKEEVLFEVKRKTLVLKLIMILFAVYGIASVILLKDIILLRFQILIMINLFLVYINERKIQEARLTDYRLRWRRDYDNPGTLEEESNIFWRMKIRFFPHAKVRIEDRFERIKLVNLVFVVIFLSMGDDIIKYLFIILLVPEIIYIFEAIFGLYTTSEGICTGIVETTHGKNSRRPLFKVYVTNYEKKEEITFKVLDYCYISEMENVVIIHSSITKRVIKVQGRIENFI</sequence>
<reference evidence="2" key="1">
    <citation type="submission" date="2019-11" db="EMBL/GenBank/DDBJ databases">
        <authorList>
            <person name="Feng L."/>
        </authorList>
    </citation>
    <scope>NUCLEOTIDE SEQUENCE</scope>
    <source>
        <strain evidence="2">CTertiumLFYP3</strain>
    </source>
</reference>
<accession>A0A6N3ACS2</accession>
<feature type="transmembrane region" description="Helical" evidence="1">
    <location>
        <begin position="184"/>
        <end position="207"/>
    </location>
</feature>
<dbReference type="RefSeq" id="WP_156625461.1">
    <property type="nucleotide sequence ID" value="NZ_CACRTO010000008.1"/>
</dbReference>